<dbReference type="EMBL" id="BMFR01000001">
    <property type="protein sequence ID" value="GGG61206.1"/>
    <property type="molecule type" value="Genomic_DNA"/>
</dbReference>
<keyword evidence="10" id="KW-0472">Membrane</keyword>
<dbReference type="GO" id="GO:0008360">
    <property type="term" value="P:regulation of cell shape"/>
    <property type="evidence" value="ECO:0007669"/>
    <property type="project" value="UniProtKB-KW"/>
</dbReference>
<feature type="active site" description="Proton acceptor" evidence="7">
    <location>
        <position position="65"/>
    </location>
</feature>
<evidence type="ECO:0000256" key="3">
    <source>
        <dbReference type="ARBA" id="ARBA00022801"/>
    </source>
</evidence>
<feature type="transmembrane region" description="Helical" evidence="10">
    <location>
        <begin position="363"/>
        <end position="382"/>
    </location>
</feature>
<evidence type="ECO:0000313" key="14">
    <source>
        <dbReference type="Proteomes" id="UP000622860"/>
    </source>
</evidence>
<comment type="similarity">
    <text evidence="1 9">Belongs to the peptidase S11 family.</text>
</comment>
<dbReference type="InterPro" id="IPR001967">
    <property type="entry name" value="Peptidase_S11_N"/>
</dbReference>
<evidence type="ECO:0000256" key="7">
    <source>
        <dbReference type="PIRSR" id="PIRSR618044-1"/>
    </source>
</evidence>
<proteinExistence type="inferred from homology"/>
<feature type="signal peptide" evidence="11">
    <location>
        <begin position="1"/>
        <end position="24"/>
    </location>
</feature>
<comment type="caution">
    <text evidence="13">The sequence shown here is derived from an EMBL/GenBank/DDBJ whole genome shotgun (WGS) entry which is preliminary data.</text>
</comment>
<evidence type="ECO:0000256" key="10">
    <source>
        <dbReference type="SAM" id="Phobius"/>
    </source>
</evidence>
<dbReference type="AlphaFoldDB" id="A0A917LX54"/>
<organism evidence="13 14">
    <name type="scientific">Virgibacillus oceani</name>
    <dbReference type="NCBI Taxonomy" id="1479511"/>
    <lineage>
        <taxon>Bacteria</taxon>
        <taxon>Bacillati</taxon>
        <taxon>Bacillota</taxon>
        <taxon>Bacilli</taxon>
        <taxon>Bacillales</taxon>
        <taxon>Bacillaceae</taxon>
        <taxon>Virgibacillus</taxon>
    </lineage>
</organism>
<accession>A0A917LX54</accession>
<evidence type="ECO:0000259" key="12">
    <source>
        <dbReference type="Pfam" id="PF00768"/>
    </source>
</evidence>
<dbReference type="GO" id="GO:0009002">
    <property type="term" value="F:serine-type D-Ala-D-Ala carboxypeptidase activity"/>
    <property type="evidence" value="ECO:0007669"/>
    <property type="project" value="InterPro"/>
</dbReference>
<keyword evidence="5" id="KW-0573">Peptidoglycan synthesis</keyword>
<dbReference type="PRINTS" id="PR00725">
    <property type="entry name" value="DADACBPTASE1"/>
</dbReference>
<keyword evidence="10" id="KW-1133">Transmembrane helix</keyword>
<dbReference type="Proteomes" id="UP000622860">
    <property type="component" value="Unassembled WGS sequence"/>
</dbReference>
<keyword evidence="14" id="KW-1185">Reference proteome</keyword>
<dbReference type="Gene3D" id="3.40.710.10">
    <property type="entry name" value="DD-peptidase/beta-lactamase superfamily"/>
    <property type="match status" value="1"/>
</dbReference>
<evidence type="ECO:0000256" key="5">
    <source>
        <dbReference type="ARBA" id="ARBA00022984"/>
    </source>
</evidence>
<evidence type="ECO:0000256" key="11">
    <source>
        <dbReference type="SAM" id="SignalP"/>
    </source>
</evidence>
<dbReference type="GO" id="GO:0071555">
    <property type="term" value="P:cell wall organization"/>
    <property type="evidence" value="ECO:0007669"/>
    <property type="project" value="UniProtKB-KW"/>
</dbReference>
<feature type="active site" evidence="7">
    <location>
        <position position="117"/>
    </location>
</feature>
<feature type="binding site" evidence="8">
    <location>
        <position position="225"/>
    </location>
    <ligand>
        <name>substrate</name>
    </ligand>
</feature>
<dbReference type="PANTHER" id="PTHR21581">
    <property type="entry name" value="D-ALANYL-D-ALANINE CARBOXYPEPTIDASE"/>
    <property type="match status" value="1"/>
</dbReference>
<sequence length="389" mass="43448">MKKIMIMMTAMVMLNVYFSMKTFAGSDESIPTLSSDAAIMIDADNGSVLYEKNADEKMYPASLTKIATAIYAIETGNLDDIVTVSKKARNVDGTRVYLEEGEQVTLKKLLQGLLINSGNDAGVAIAEHLSGSVKQFSSDINRYLKNIVGVHNTNFENPHGLFDPNHVTTAEDIAKITQYAMQNEVFRKLFGTEELEWDGESWDTTLYTHHKLMREIPYDGITGGKTGYVDRSGFTLATTAEREDLSLIVITLNSNLQSEAYADTINLLDYGFEHFQRSSISKGEIFEVNNREYKAPRKLTYTHTLEGEVSKEMDSNGTLSIINQEGTLINSFQLKQVKTENEKSGMDTVVENTNSNPGFEMDSLNVVVISVIIVLGVFSLYYRRHKNVT</sequence>
<evidence type="ECO:0000256" key="6">
    <source>
        <dbReference type="ARBA" id="ARBA00023316"/>
    </source>
</evidence>
<name>A0A917LX54_9BACI</name>
<reference evidence="13" key="1">
    <citation type="journal article" date="2014" name="Int. J. Syst. Evol. Microbiol.">
        <title>Complete genome sequence of Corynebacterium casei LMG S-19264T (=DSM 44701T), isolated from a smear-ripened cheese.</title>
        <authorList>
            <consortium name="US DOE Joint Genome Institute (JGI-PGF)"/>
            <person name="Walter F."/>
            <person name="Albersmeier A."/>
            <person name="Kalinowski J."/>
            <person name="Ruckert C."/>
        </authorList>
    </citation>
    <scope>NUCLEOTIDE SEQUENCE</scope>
    <source>
        <strain evidence="13">CGMCC 1.12754</strain>
    </source>
</reference>
<protein>
    <recommendedName>
        <fullName evidence="12">Peptidase S11 D-alanyl-D-alanine carboxypeptidase A N-terminal domain-containing protein</fullName>
    </recommendedName>
</protein>
<dbReference type="InterPro" id="IPR012338">
    <property type="entry name" value="Beta-lactam/transpept-like"/>
</dbReference>
<dbReference type="SUPFAM" id="SSF56601">
    <property type="entry name" value="beta-lactamase/transpeptidase-like"/>
    <property type="match status" value="1"/>
</dbReference>
<dbReference type="GO" id="GO:0006508">
    <property type="term" value="P:proteolysis"/>
    <property type="evidence" value="ECO:0007669"/>
    <property type="project" value="InterPro"/>
</dbReference>
<keyword evidence="2 11" id="KW-0732">Signal</keyword>
<evidence type="ECO:0000256" key="2">
    <source>
        <dbReference type="ARBA" id="ARBA00022729"/>
    </source>
</evidence>
<dbReference type="PANTHER" id="PTHR21581:SF33">
    <property type="entry name" value="D-ALANYL-D-ALANINE CARBOXYPEPTIDASE DACB"/>
    <property type="match status" value="1"/>
</dbReference>
<dbReference type="GO" id="GO:0009252">
    <property type="term" value="P:peptidoglycan biosynthetic process"/>
    <property type="evidence" value="ECO:0007669"/>
    <property type="project" value="UniProtKB-KW"/>
</dbReference>
<dbReference type="Pfam" id="PF00768">
    <property type="entry name" value="Peptidase_S11"/>
    <property type="match status" value="1"/>
</dbReference>
<evidence type="ECO:0000313" key="13">
    <source>
        <dbReference type="EMBL" id="GGG61206.1"/>
    </source>
</evidence>
<feature type="chain" id="PRO_5039569176" description="Peptidase S11 D-alanyl-D-alanine carboxypeptidase A N-terminal domain-containing protein" evidence="11">
    <location>
        <begin position="25"/>
        <end position="389"/>
    </location>
</feature>
<evidence type="ECO:0000256" key="9">
    <source>
        <dbReference type="RuleBase" id="RU004016"/>
    </source>
</evidence>
<keyword evidence="3" id="KW-0378">Hydrolase</keyword>
<gene>
    <name evidence="13" type="ORF">GCM10011398_00600</name>
</gene>
<feature type="domain" description="Peptidase S11 D-alanyl-D-alanine carboxypeptidase A N-terminal" evidence="12">
    <location>
        <begin position="28"/>
        <end position="254"/>
    </location>
</feature>
<reference evidence="13" key="2">
    <citation type="submission" date="2020-09" db="EMBL/GenBank/DDBJ databases">
        <authorList>
            <person name="Sun Q."/>
            <person name="Zhou Y."/>
        </authorList>
    </citation>
    <scope>NUCLEOTIDE SEQUENCE</scope>
    <source>
        <strain evidence="13">CGMCC 1.12754</strain>
    </source>
</reference>
<evidence type="ECO:0000256" key="8">
    <source>
        <dbReference type="PIRSR" id="PIRSR618044-2"/>
    </source>
</evidence>
<dbReference type="RefSeq" id="WP_229683020.1">
    <property type="nucleotide sequence ID" value="NZ_BMFR01000001.1"/>
</dbReference>
<dbReference type="InterPro" id="IPR018044">
    <property type="entry name" value="Peptidase_S11"/>
</dbReference>
<evidence type="ECO:0000256" key="1">
    <source>
        <dbReference type="ARBA" id="ARBA00007164"/>
    </source>
</evidence>
<keyword evidence="6" id="KW-0961">Cell wall biogenesis/degradation</keyword>
<feature type="active site" description="Acyl-ester intermediate" evidence="7">
    <location>
        <position position="62"/>
    </location>
</feature>
<keyword evidence="4" id="KW-0133">Cell shape</keyword>
<evidence type="ECO:0000256" key="4">
    <source>
        <dbReference type="ARBA" id="ARBA00022960"/>
    </source>
</evidence>
<keyword evidence="10" id="KW-0812">Transmembrane</keyword>